<dbReference type="SUPFAM" id="SSF46785">
    <property type="entry name" value="Winged helix' DNA-binding domain"/>
    <property type="match status" value="1"/>
</dbReference>
<dbReference type="Gene3D" id="3.40.1410.10">
    <property type="entry name" value="Chorismate lyase-like"/>
    <property type="match status" value="1"/>
</dbReference>
<gene>
    <name evidence="6" type="ORF">JFN87_05790</name>
</gene>
<sequence length="280" mass="29871">MEEIEEKEKGEARGQARAPRGPASAGAGARRVPAEWVSTRPRAERARRVAEALRQQISDGVLGGVLPDEHSLADRLSASRNSVREALGMLRDEGLVTRRRGVGTVVVTPTYGHGLGRLEGLAEALAGHGTVTNEVLVAEVVSDPPAEVRVQLRLDPGAGAVHIERVRRVDGSPVSLDSTYLSADVGLGVLRGDLESRDIFAVIEEAIGCPLGRAEIEVRAAVADRGTAALLEVPAGAPVFVIDRLTRLSDGTPVDVETLRIRADRMSLRATLYRGPEARR</sequence>
<dbReference type="PANTHER" id="PTHR44846">
    <property type="entry name" value="MANNOSYL-D-GLYCERATE TRANSPORT/METABOLISM SYSTEM REPRESSOR MNGR-RELATED"/>
    <property type="match status" value="1"/>
</dbReference>
<dbReference type="InterPro" id="IPR028978">
    <property type="entry name" value="Chorismate_lyase_/UTRA_dom_sf"/>
</dbReference>
<evidence type="ECO:0000313" key="7">
    <source>
        <dbReference type="Proteomes" id="UP000670475"/>
    </source>
</evidence>
<comment type="caution">
    <text evidence="6">The sequence shown here is derived from an EMBL/GenBank/DDBJ whole genome shotgun (WGS) entry which is preliminary data.</text>
</comment>
<dbReference type="PROSITE" id="PS50949">
    <property type="entry name" value="HTH_GNTR"/>
    <property type="match status" value="1"/>
</dbReference>
<dbReference type="SUPFAM" id="SSF64288">
    <property type="entry name" value="Chorismate lyase-like"/>
    <property type="match status" value="1"/>
</dbReference>
<dbReference type="InterPro" id="IPR036390">
    <property type="entry name" value="WH_DNA-bd_sf"/>
</dbReference>
<name>A0A940RWW6_9ACTN</name>
<dbReference type="SMART" id="SM00345">
    <property type="entry name" value="HTH_GNTR"/>
    <property type="match status" value="1"/>
</dbReference>
<feature type="compositionally biased region" description="Basic and acidic residues" evidence="4">
    <location>
        <begin position="1"/>
        <end position="14"/>
    </location>
</feature>
<dbReference type="Proteomes" id="UP000670475">
    <property type="component" value="Unassembled WGS sequence"/>
</dbReference>
<dbReference type="InterPro" id="IPR000524">
    <property type="entry name" value="Tscrpt_reg_HTH_GntR"/>
</dbReference>
<dbReference type="PANTHER" id="PTHR44846:SF17">
    <property type="entry name" value="GNTR-FAMILY TRANSCRIPTIONAL REGULATOR"/>
    <property type="match status" value="1"/>
</dbReference>
<feature type="compositionally biased region" description="Low complexity" evidence="4">
    <location>
        <begin position="15"/>
        <end position="31"/>
    </location>
</feature>
<evidence type="ECO:0000256" key="2">
    <source>
        <dbReference type="ARBA" id="ARBA00023125"/>
    </source>
</evidence>
<evidence type="ECO:0000256" key="4">
    <source>
        <dbReference type="SAM" id="MobiDB-lite"/>
    </source>
</evidence>
<organism evidence="6 7">
    <name type="scientific">Streptomyces montanisoli</name>
    <dbReference type="NCBI Taxonomy" id="2798581"/>
    <lineage>
        <taxon>Bacteria</taxon>
        <taxon>Bacillati</taxon>
        <taxon>Actinomycetota</taxon>
        <taxon>Actinomycetes</taxon>
        <taxon>Kitasatosporales</taxon>
        <taxon>Streptomycetaceae</taxon>
        <taxon>Streptomyces</taxon>
    </lineage>
</organism>
<keyword evidence="7" id="KW-1185">Reference proteome</keyword>
<dbReference type="Pfam" id="PF07702">
    <property type="entry name" value="UTRA"/>
    <property type="match status" value="1"/>
</dbReference>
<dbReference type="GO" id="GO:0045892">
    <property type="term" value="P:negative regulation of DNA-templated transcription"/>
    <property type="evidence" value="ECO:0007669"/>
    <property type="project" value="TreeGrafter"/>
</dbReference>
<evidence type="ECO:0000256" key="1">
    <source>
        <dbReference type="ARBA" id="ARBA00023015"/>
    </source>
</evidence>
<dbReference type="InterPro" id="IPR050679">
    <property type="entry name" value="Bact_HTH_transcr_reg"/>
</dbReference>
<protein>
    <submittedName>
        <fullName evidence="6">GntR family transcriptional regulator</fullName>
    </submittedName>
</protein>
<accession>A0A940RWW6</accession>
<feature type="domain" description="HTH gntR-type" evidence="5">
    <location>
        <begin position="43"/>
        <end position="109"/>
    </location>
</feature>
<dbReference type="Gene3D" id="1.10.10.10">
    <property type="entry name" value="Winged helix-like DNA-binding domain superfamily/Winged helix DNA-binding domain"/>
    <property type="match status" value="1"/>
</dbReference>
<evidence type="ECO:0000256" key="3">
    <source>
        <dbReference type="ARBA" id="ARBA00023163"/>
    </source>
</evidence>
<keyword evidence="3" id="KW-0804">Transcription</keyword>
<feature type="region of interest" description="Disordered" evidence="4">
    <location>
        <begin position="1"/>
        <end position="39"/>
    </location>
</feature>
<evidence type="ECO:0000259" key="5">
    <source>
        <dbReference type="PROSITE" id="PS50949"/>
    </source>
</evidence>
<dbReference type="Pfam" id="PF00392">
    <property type="entry name" value="GntR"/>
    <property type="match status" value="1"/>
</dbReference>
<dbReference type="EMBL" id="JAGIQL010000014">
    <property type="protein sequence ID" value="MBP0457014.1"/>
    <property type="molecule type" value="Genomic_DNA"/>
</dbReference>
<keyword evidence="1" id="KW-0805">Transcription regulation</keyword>
<keyword evidence="2" id="KW-0238">DNA-binding</keyword>
<dbReference type="GO" id="GO:0003677">
    <property type="term" value="F:DNA binding"/>
    <property type="evidence" value="ECO:0007669"/>
    <property type="project" value="UniProtKB-KW"/>
</dbReference>
<dbReference type="SMART" id="SM00866">
    <property type="entry name" value="UTRA"/>
    <property type="match status" value="1"/>
</dbReference>
<reference evidence="6" key="1">
    <citation type="submission" date="2021-03" db="EMBL/GenBank/DDBJ databases">
        <title>Whole genome sequence of Streptomyces bomunensis MMS17-BM035.</title>
        <authorList>
            <person name="Lee J.H."/>
        </authorList>
    </citation>
    <scope>NUCLEOTIDE SEQUENCE</scope>
    <source>
        <strain evidence="6">MMS17-BM035</strain>
    </source>
</reference>
<evidence type="ECO:0000313" key="6">
    <source>
        <dbReference type="EMBL" id="MBP0457014.1"/>
    </source>
</evidence>
<dbReference type="InterPro" id="IPR011663">
    <property type="entry name" value="UTRA"/>
</dbReference>
<dbReference type="AlphaFoldDB" id="A0A940RWW6"/>
<proteinExistence type="predicted"/>
<dbReference type="GO" id="GO:0003700">
    <property type="term" value="F:DNA-binding transcription factor activity"/>
    <property type="evidence" value="ECO:0007669"/>
    <property type="project" value="InterPro"/>
</dbReference>
<dbReference type="InterPro" id="IPR036388">
    <property type="entry name" value="WH-like_DNA-bd_sf"/>
</dbReference>
<dbReference type="RefSeq" id="WP_209338793.1">
    <property type="nucleotide sequence ID" value="NZ_JAGIQL010000014.1"/>
</dbReference>
<dbReference type="PRINTS" id="PR00035">
    <property type="entry name" value="HTHGNTR"/>
</dbReference>
<dbReference type="CDD" id="cd07377">
    <property type="entry name" value="WHTH_GntR"/>
    <property type="match status" value="1"/>
</dbReference>